<reference evidence="2" key="1">
    <citation type="submission" date="2014-09" db="EMBL/GenBank/DDBJ databases">
        <authorList>
            <person name="Magalhaes I.L.F."/>
            <person name="Oliveira U."/>
            <person name="Santos F.R."/>
            <person name="Vidigal T.H.D.A."/>
            <person name="Brescovit A.D."/>
            <person name="Santos A.J."/>
        </authorList>
    </citation>
    <scope>NUCLEOTIDE SEQUENCE</scope>
    <source>
        <tissue evidence="2">Shoot tissue taken approximately 20 cm above the soil surface</tissue>
    </source>
</reference>
<sequence length="20" mass="2218">MATKPNSPSNLITWLPNHPV</sequence>
<accession>A0A0A9GT44</accession>
<name>A0A0A9GT44_ARUDO</name>
<proteinExistence type="predicted"/>
<dbReference type="AlphaFoldDB" id="A0A0A9GT44"/>
<evidence type="ECO:0000313" key="2">
    <source>
        <dbReference type="EMBL" id="JAE26709.1"/>
    </source>
</evidence>
<dbReference type="EMBL" id="GBRH01171187">
    <property type="protein sequence ID" value="JAE26709.1"/>
    <property type="molecule type" value="Transcribed_RNA"/>
</dbReference>
<organism evidence="2">
    <name type="scientific">Arundo donax</name>
    <name type="common">Giant reed</name>
    <name type="synonym">Donax arundinaceus</name>
    <dbReference type="NCBI Taxonomy" id="35708"/>
    <lineage>
        <taxon>Eukaryota</taxon>
        <taxon>Viridiplantae</taxon>
        <taxon>Streptophyta</taxon>
        <taxon>Embryophyta</taxon>
        <taxon>Tracheophyta</taxon>
        <taxon>Spermatophyta</taxon>
        <taxon>Magnoliopsida</taxon>
        <taxon>Liliopsida</taxon>
        <taxon>Poales</taxon>
        <taxon>Poaceae</taxon>
        <taxon>PACMAD clade</taxon>
        <taxon>Arundinoideae</taxon>
        <taxon>Arundineae</taxon>
        <taxon>Arundo</taxon>
    </lineage>
</organism>
<feature type="compositionally biased region" description="Polar residues" evidence="1">
    <location>
        <begin position="1"/>
        <end position="12"/>
    </location>
</feature>
<feature type="region of interest" description="Disordered" evidence="1">
    <location>
        <begin position="1"/>
        <end position="20"/>
    </location>
</feature>
<reference evidence="2" key="2">
    <citation type="journal article" date="2015" name="Data Brief">
        <title>Shoot transcriptome of the giant reed, Arundo donax.</title>
        <authorList>
            <person name="Barrero R.A."/>
            <person name="Guerrero F.D."/>
            <person name="Moolhuijzen P."/>
            <person name="Goolsby J.A."/>
            <person name="Tidwell J."/>
            <person name="Bellgard S.E."/>
            <person name="Bellgard M.I."/>
        </authorList>
    </citation>
    <scope>NUCLEOTIDE SEQUENCE</scope>
    <source>
        <tissue evidence="2">Shoot tissue taken approximately 20 cm above the soil surface</tissue>
    </source>
</reference>
<evidence type="ECO:0000256" key="1">
    <source>
        <dbReference type="SAM" id="MobiDB-lite"/>
    </source>
</evidence>
<protein>
    <submittedName>
        <fullName evidence="2">Uncharacterized protein</fullName>
    </submittedName>
</protein>